<dbReference type="GO" id="GO:0004674">
    <property type="term" value="F:protein serine/threonine kinase activity"/>
    <property type="evidence" value="ECO:0007669"/>
    <property type="project" value="UniProtKB-KW"/>
</dbReference>
<dbReference type="Gene3D" id="3.30.200.20">
    <property type="entry name" value="Phosphorylase Kinase, domain 1"/>
    <property type="match status" value="1"/>
</dbReference>
<evidence type="ECO:0000313" key="19">
    <source>
        <dbReference type="Proteomes" id="UP001153620"/>
    </source>
</evidence>
<dbReference type="OrthoDB" id="5337378at2759"/>
<evidence type="ECO:0000256" key="14">
    <source>
        <dbReference type="ARBA" id="ARBA00047899"/>
    </source>
</evidence>
<keyword evidence="5" id="KW-0479">Metal-binding</keyword>
<dbReference type="PANTHER" id="PTHR11042">
    <property type="entry name" value="EUKARYOTIC TRANSLATION INITIATION FACTOR 2-ALPHA KINASE EIF2-ALPHA KINASE -RELATED"/>
    <property type="match status" value="1"/>
</dbReference>
<organism evidence="18 19">
    <name type="scientific">Chironomus riparius</name>
    <dbReference type="NCBI Taxonomy" id="315576"/>
    <lineage>
        <taxon>Eukaryota</taxon>
        <taxon>Metazoa</taxon>
        <taxon>Ecdysozoa</taxon>
        <taxon>Arthropoda</taxon>
        <taxon>Hexapoda</taxon>
        <taxon>Insecta</taxon>
        <taxon>Pterygota</taxon>
        <taxon>Neoptera</taxon>
        <taxon>Endopterygota</taxon>
        <taxon>Diptera</taxon>
        <taxon>Nematocera</taxon>
        <taxon>Chironomoidea</taxon>
        <taxon>Chironomidae</taxon>
        <taxon>Chironominae</taxon>
        <taxon>Chironomus</taxon>
    </lineage>
</organism>
<protein>
    <recommendedName>
        <fullName evidence="2">non-specific serine/threonine protein kinase</fullName>
        <ecNumber evidence="2">2.7.11.1</ecNumber>
    </recommendedName>
</protein>
<keyword evidence="8 16" id="KW-0067">ATP-binding</keyword>
<dbReference type="Gene3D" id="1.10.510.10">
    <property type="entry name" value="Transferase(Phosphotransferase) domain 1"/>
    <property type="match status" value="1"/>
</dbReference>
<dbReference type="InterPro" id="IPR011009">
    <property type="entry name" value="Kinase-like_dom_sf"/>
</dbReference>
<dbReference type="InterPro" id="IPR050339">
    <property type="entry name" value="CC_SR_Kinase"/>
</dbReference>
<accession>A0A9N9WSQ9</accession>
<name>A0A9N9WSQ9_9DIPT</name>
<dbReference type="SUPFAM" id="SSF56112">
    <property type="entry name" value="Protein kinase-like (PK-like)"/>
    <property type="match status" value="1"/>
</dbReference>
<dbReference type="InterPro" id="IPR008271">
    <property type="entry name" value="Ser/Thr_kinase_AS"/>
</dbReference>
<dbReference type="InterPro" id="IPR017441">
    <property type="entry name" value="Protein_kinase_ATP_BS"/>
</dbReference>
<dbReference type="PROSITE" id="PS50011">
    <property type="entry name" value="PROTEIN_KINASE_DOM"/>
    <property type="match status" value="1"/>
</dbReference>
<dbReference type="GO" id="GO:0005634">
    <property type="term" value="C:nucleus"/>
    <property type="evidence" value="ECO:0007669"/>
    <property type="project" value="TreeGrafter"/>
</dbReference>
<dbReference type="Proteomes" id="UP001153620">
    <property type="component" value="Chromosome 2"/>
</dbReference>
<dbReference type="GO" id="GO:0005524">
    <property type="term" value="F:ATP binding"/>
    <property type="evidence" value="ECO:0007669"/>
    <property type="project" value="UniProtKB-UniRule"/>
</dbReference>
<comment type="catalytic activity">
    <reaction evidence="15">
        <text>L-seryl-[protein] + ATP = O-phospho-L-seryl-[protein] + ADP + H(+)</text>
        <dbReference type="Rhea" id="RHEA:17989"/>
        <dbReference type="Rhea" id="RHEA-COMP:9863"/>
        <dbReference type="Rhea" id="RHEA-COMP:11604"/>
        <dbReference type="ChEBI" id="CHEBI:15378"/>
        <dbReference type="ChEBI" id="CHEBI:29999"/>
        <dbReference type="ChEBI" id="CHEBI:30616"/>
        <dbReference type="ChEBI" id="CHEBI:83421"/>
        <dbReference type="ChEBI" id="CHEBI:456216"/>
        <dbReference type="EC" id="2.7.11.1"/>
    </reaction>
</comment>
<evidence type="ECO:0000256" key="5">
    <source>
        <dbReference type="ARBA" id="ARBA00022723"/>
    </source>
</evidence>
<keyword evidence="11" id="KW-0472">Membrane</keyword>
<dbReference type="EC" id="2.7.11.1" evidence="2"/>
<comment type="subcellular location">
    <subcellularLocation>
        <location evidence="1">Golgi apparatus membrane</location>
        <topology evidence="1">Peripheral membrane protein</topology>
    </subcellularLocation>
</comment>
<dbReference type="GO" id="GO:0046872">
    <property type="term" value="F:metal ion binding"/>
    <property type="evidence" value="ECO:0007669"/>
    <property type="project" value="UniProtKB-KW"/>
</dbReference>
<keyword evidence="9" id="KW-0460">Magnesium</keyword>
<dbReference type="InterPro" id="IPR000719">
    <property type="entry name" value="Prot_kinase_dom"/>
</dbReference>
<evidence type="ECO:0000256" key="2">
    <source>
        <dbReference type="ARBA" id="ARBA00012513"/>
    </source>
</evidence>
<feature type="domain" description="Protein kinase" evidence="17">
    <location>
        <begin position="93"/>
        <end position="349"/>
    </location>
</feature>
<evidence type="ECO:0000256" key="1">
    <source>
        <dbReference type="ARBA" id="ARBA00004395"/>
    </source>
</evidence>
<comment type="similarity">
    <text evidence="13">Belongs to the protein kinase superfamily. Ser/Thr protein kinase family. GCN2 subfamily.</text>
</comment>
<keyword evidence="7" id="KW-0418">Kinase</keyword>
<evidence type="ECO:0000256" key="9">
    <source>
        <dbReference type="ARBA" id="ARBA00022842"/>
    </source>
</evidence>
<dbReference type="FunFam" id="1.10.510.10:FF:000315">
    <property type="entry name" value="membrane-associated tyrosine- and threonine-specific cdc2-inhibitory kinase"/>
    <property type="match status" value="1"/>
</dbReference>
<sequence>MLPVPEILEKNLNHSFKFHNRDDYRKIKRPPKLYPKEFSLLLLKNGHREAHGISFKESSSNSSTPQSKNSTAVDLSNSFYDKNKNESYFEQCFDQIKRIGEGSFAEVFKVRSKEDGKFYAIKKMRFIHRGENYRRERLEEVRRYEEFSDNENCMTLYKAWEQDDLLYMQVELCQGSVQDYVEKVKKVPESFIWSFLLDLLLALKSLHDRNLIHLDIKLDNVLLTKDCRCKLADFGLVFDIKNSNRSRAIEGDSRYIAPELLEGNYSFANDIFSLGITLLELASNVELPANGKLWQSLRTGIIPQEIFNEMKSLSPELLSIIKSMLEPDPQKRPTVNTLLNMAYLKHLYLKRKMTRMVNKIREIFLTGLELIKIYFLFTVFYISDFFRLRGNMPNNTNVKIRKSSSFSKNDKIEINVRRIDENSDDDDDSSFKALNNSRVIKLSADDDNNNESSVTPTLNNSIPRITPELKIINSTPLNHFNHQHEGLSSRKYRRDLTKSCSFGVDDGFCSPVIPRNCSIRNISQDRDSFICSKKLLFSDEDMDDI</sequence>
<reference evidence="18" key="1">
    <citation type="submission" date="2022-01" db="EMBL/GenBank/DDBJ databases">
        <authorList>
            <person name="King R."/>
        </authorList>
    </citation>
    <scope>NUCLEOTIDE SEQUENCE</scope>
</reference>
<reference evidence="18" key="2">
    <citation type="submission" date="2022-10" db="EMBL/GenBank/DDBJ databases">
        <authorList>
            <consortium name="ENA_rothamsted_submissions"/>
            <consortium name="culmorum"/>
            <person name="King R."/>
        </authorList>
    </citation>
    <scope>NUCLEOTIDE SEQUENCE</scope>
</reference>
<evidence type="ECO:0000256" key="16">
    <source>
        <dbReference type="PROSITE-ProRule" id="PRU10141"/>
    </source>
</evidence>
<dbReference type="AlphaFoldDB" id="A0A9N9WSQ9"/>
<dbReference type="PANTHER" id="PTHR11042:SF183">
    <property type="entry name" value="MEMBRANE-ASSOCIATED TYROSINE- AND THREONINE-SPECIFIC CDC2-INHIBITORY KINASE"/>
    <property type="match status" value="1"/>
</dbReference>
<dbReference type="EMBL" id="OU895878">
    <property type="protein sequence ID" value="CAG9804435.1"/>
    <property type="molecule type" value="Genomic_DNA"/>
</dbReference>
<gene>
    <name evidence="18" type="ORF">CHIRRI_LOCUS7324</name>
</gene>
<keyword evidence="4" id="KW-0808">Transferase</keyword>
<evidence type="ECO:0000256" key="11">
    <source>
        <dbReference type="ARBA" id="ARBA00023136"/>
    </source>
</evidence>
<evidence type="ECO:0000256" key="15">
    <source>
        <dbReference type="ARBA" id="ARBA00048679"/>
    </source>
</evidence>
<keyword evidence="10" id="KW-0333">Golgi apparatus</keyword>
<evidence type="ECO:0000256" key="3">
    <source>
        <dbReference type="ARBA" id="ARBA00022527"/>
    </source>
</evidence>
<evidence type="ECO:0000256" key="4">
    <source>
        <dbReference type="ARBA" id="ARBA00022679"/>
    </source>
</evidence>
<feature type="binding site" evidence="16">
    <location>
        <position position="123"/>
    </location>
    <ligand>
        <name>ATP</name>
        <dbReference type="ChEBI" id="CHEBI:30616"/>
    </ligand>
</feature>
<keyword evidence="3" id="KW-0723">Serine/threonine-protein kinase</keyword>
<evidence type="ECO:0000256" key="12">
    <source>
        <dbReference type="ARBA" id="ARBA00023306"/>
    </source>
</evidence>
<evidence type="ECO:0000313" key="18">
    <source>
        <dbReference type="EMBL" id="CAG9804435.1"/>
    </source>
</evidence>
<dbReference type="GO" id="GO:0110031">
    <property type="term" value="P:negative regulation of G2/MI transition of meiotic cell cycle"/>
    <property type="evidence" value="ECO:0007669"/>
    <property type="project" value="TreeGrafter"/>
</dbReference>
<keyword evidence="6 16" id="KW-0547">Nucleotide-binding</keyword>
<dbReference type="GO" id="GO:0000139">
    <property type="term" value="C:Golgi membrane"/>
    <property type="evidence" value="ECO:0007669"/>
    <property type="project" value="UniProtKB-SubCell"/>
</dbReference>
<dbReference type="PROSITE" id="PS00108">
    <property type="entry name" value="PROTEIN_KINASE_ST"/>
    <property type="match status" value="1"/>
</dbReference>
<dbReference type="GO" id="GO:0051321">
    <property type="term" value="P:meiotic cell cycle"/>
    <property type="evidence" value="ECO:0007669"/>
    <property type="project" value="TreeGrafter"/>
</dbReference>
<evidence type="ECO:0000259" key="17">
    <source>
        <dbReference type="PROSITE" id="PS50011"/>
    </source>
</evidence>
<comment type="catalytic activity">
    <reaction evidence="14">
        <text>L-threonyl-[protein] + ATP = O-phospho-L-threonyl-[protein] + ADP + H(+)</text>
        <dbReference type="Rhea" id="RHEA:46608"/>
        <dbReference type="Rhea" id="RHEA-COMP:11060"/>
        <dbReference type="Rhea" id="RHEA-COMP:11605"/>
        <dbReference type="ChEBI" id="CHEBI:15378"/>
        <dbReference type="ChEBI" id="CHEBI:30013"/>
        <dbReference type="ChEBI" id="CHEBI:30616"/>
        <dbReference type="ChEBI" id="CHEBI:61977"/>
        <dbReference type="ChEBI" id="CHEBI:456216"/>
        <dbReference type="EC" id="2.7.11.1"/>
    </reaction>
</comment>
<evidence type="ECO:0000256" key="13">
    <source>
        <dbReference type="ARBA" id="ARBA00037982"/>
    </source>
</evidence>
<evidence type="ECO:0000256" key="8">
    <source>
        <dbReference type="ARBA" id="ARBA00022840"/>
    </source>
</evidence>
<dbReference type="PROSITE" id="PS00107">
    <property type="entry name" value="PROTEIN_KINASE_ATP"/>
    <property type="match status" value="1"/>
</dbReference>
<keyword evidence="12" id="KW-0131">Cell cycle</keyword>
<dbReference type="Pfam" id="PF00069">
    <property type="entry name" value="Pkinase"/>
    <property type="match status" value="1"/>
</dbReference>
<keyword evidence="19" id="KW-1185">Reference proteome</keyword>
<evidence type="ECO:0000256" key="6">
    <source>
        <dbReference type="ARBA" id="ARBA00022741"/>
    </source>
</evidence>
<evidence type="ECO:0000256" key="7">
    <source>
        <dbReference type="ARBA" id="ARBA00022777"/>
    </source>
</evidence>
<evidence type="ECO:0000256" key="10">
    <source>
        <dbReference type="ARBA" id="ARBA00023034"/>
    </source>
</evidence>
<proteinExistence type="inferred from homology"/>
<dbReference type="SMART" id="SM00220">
    <property type="entry name" value="S_TKc"/>
    <property type="match status" value="1"/>
</dbReference>